<evidence type="ECO:0000313" key="3">
    <source>
        <dbReference type="Proteomes" id="UP000642748"/>
    </source>
</evidence>
<comment type="caution">
    <text evidence="2">The sequence shown here is derived from an EMBL/GenBank/DDBJ whole genome shotgun (WGS) entry which is preliminary data.</text>
</comment>
<accession>A0A8J3QYH6</accession>
<keyword evidence="1" id="KW-0732">Signal</keyword>
<evidence type="ECO:0000256" key="1">
    <source>
        <dbReference type="SAM" id="SignalP"/>
    </source>
</evidence>
<feature type="chain" id="PRO_5035229058" description="Right handed beta helix domain-containing protein" evidence="1">
    <location>
        <begin position="33"/>
        <end position="369"/>
    </location>
</feature>
<dbReference type="InterPro" id="IPR012334">
    <property type="entry name" value="Pectin_lyas_fold"/>
</dbReference>
<reference evidence="2" key="1">
    <citation type="submission" date="2021-01" db="EMBL/GenBank/DDBJ databases">
        <title>Whole genome shotgun sequence of Rugosimonospora africana NBRC 104875.</title>
        <authorList>
            <person name="Komaki H."/>
            <person name="Tamura T."/>
        </authorList>
    </citation>
    <scope>NUCLEOTIDE SEQUENCE</scope>
    <source>
        <strain evidence="2">NBRC 104875</strain>
    </source>
</reference>
<gene>
    <name evidence="2" type="ORF">Raf01_79120</name>
</gene>
<name>A0A8J3QYH6_9ACTN</name>
<proteinExistence type="predicted"/>
<protein>
    <recommendedName>
        <fullName evidence="4">Right handed beta helix domain-containing protein</fullName>
    </recommendedName>
</protein>
<dbReference type="EMBL" id="BONZ01000084">
    <property type="protein sequence ID" value="GIH19740.1"/>
    <property type="molecule type" value="Genomic_DNA"/>
</dbReference>
<organism evidence="2 3">
    <name type="scientific">Rugosimonospora africana</name>
    <dbReference type="NCBI Taxonomy" id="556532"/>
    <lineage>
        <taxon>Bacteria</taxon>
        <taxon>Bacillati</taxon>
        <taxon>Actinomycetota</taxon>
        <taxon>Actinomycetes</taxon>
        <taxon>Micromonosporales</taxon>
        <taxon>Micromonosporaceae</taxon>
        <taxon>Rugosimonospora</taxon>
    </lineage>
</organism>
<keyword evidence="3" id="KW-1185">Reference proteome</keyword>
<dbReference type="RefSeq" id="WP_203923188.1">
    <property type="nucleotide sequence ID" value="NZ_BONZ01000084.1"/>
</dbReference>
<dbReference type="Proteomes" id="UP000642748">
    <property type="component" value="Unassembled WGS sequence"/>
</dbReference>
<dbReference type="AlphaFoldDB" id="A0A8J3QYH6"/>
<feature type="signal peptide" evidence="1">
    <location>
        <begin position="1"/>
        <end position="32"/>
    </location>
</feature>
<dbReference type="Gene3D" id="2.160.20.10">
    <property type="entry name" value="Single-stranded right-handed beta-helix, Pectin lyase-like"/>
    <property type="match status" value="1"/>
</dbReference>
<dbReference type="SUPFAM" id="SSF51126">
    <property type="entry name" value="Pectin lyase-like"/>
    <property type="match status" value="1"/>
</dbReference>
<evidence type="ECO:0000313" key="2">
    <source>
        <dbReference type="EMBL" id="GIH19740.1"/>
    </source>
</evidence>
<sequence>MRTTARIGLRAAAGAVLALSAVLATHPVPVAAQPAVFTLYLSPTGSNSNTGSSPASPLATLDGAQAALVAADPHTDVEVRIGAGTYVATGAPARWRFYVPGHSISFLPATYRPGRITPQSQRPVFHGPDTPAWWFQANLPDGSPGGDTNLRFVDLIVEHYSAGGMTIAGPTGVDENGVAVPTSAGLNHNVVSGMTFRDGGSLYVPSHYGWGALDFVNSSDNLIVGNLFERLENSGADGLMHGVYLAHDSSRNTVVGNQFVDISNDPVRVRNDSDDNRVYANVFVRAGADGFVTDWFCDATCVAENPGHTRECASHGNVFHDNELVSGYTVKRLAVSHLFVGDNDYPGEAGCDNHGQPRILAWSNHGPSA</sequence>
<evidence type="ECO:0008006" key="4">
    <source>
        <dbReference type="Google" id="ProtNLM"/>
    </source>
</evidence>
<dbReference type="InterPro" id="IPR011050">
    <property type="entry name" value="Pectin_lyase_fold/virulence"/>
</dbReference>